<sequence>MSSTGIFFSPWGAAVQLVGTGIGFTAARLEREGLTMAGTSRWHSALLAGAVSYEPPVVAFYEGAGSSMSCMTAEGAGRGMQWAAVVDGQASTVPSTSYGAPRLVSISGLGTDGATTDGGEEVVLRGANFGPSFELLDGGAAGFLSSVTYGPSRREYMAQGCRLASHSEIRCRTSAGVGRGHRWRVVVGGQETADYRDTVEARAAGLVLDYASPVLSSVSPLTGTTEGGFTLHLSGTNLGLSDARRASSGDA</sequence>
<name>A0A5A8BYA0_CAFRO</name>
<accession>A0A5A8BYA0</accession>
<dbReference type="EMBL" id="VLTM01000231">
    <property type="protein sequence ID" value="KAA0145762.1"/>
    <property type="molecule type" value="Genomic_DNA"/>
</dbReference>
<reference evidence="1 2" key="1">
    <citation type="submission" date="2019-07" db="EMBL/GenBank/DDBJ databases">
        <title>Genomes of Cafeteria roenbergensis.</title>
        <authorList>
            <person name="Fischer M.G."/>
            <person name="Hackl T."/>
            <person name="Roman M."/>
        </authorList>
    </citation>
    <scope>NUCLEOTIDE SEQUENCE [LARGE SCALE GENOMIC DNA]</scope>
    <source>
        <strain evidence="1 2">Cflag</strain>
    </source>
</reference>
<protein>
    <recommendedName>
        <fullName evidence="3">IPT/TIG domain-containing protein</fullName>
    </recommendedName>
</protein>
<proteinExistence type="predicted"/>
<evidence type="ECO:0008006" key="3">
    <source>
        <dbReference type="Google" id="ProtNLM"/>
    </source>
</evidence>
<gene>
    <name evidence="1" type="ORF">FNF31_07967</name>
</gene>
<dbReference type="AlphaFoldDB" id="A0A5A8BYA0"/>
<evidence type="ECO:0000313" key="2">
    <source>
        <dbReference type="Proteomes" id="UP000325113"/>
    </source>
</evidence>
<dbReference type="Proteomes" id="UP000325113">
    <property type="component" value="Unassembled WGS sequence"/>
</dbReference>
<comment type="caution">
    <text evidence="1">The sequence shown here is derived from an EMBL/GenBank/DDBJ whole genome shotgun (WGS) entry which is preliminary data.</text>
</comment>
<evidence type="ECO:0000313" key="1">
    <source>
        <dbReference type="EMBL" id="KAA0145762.1"/>
    </source>
</evidence>
<organism evidence="1 2">
    <name type="scientific">Cafeteria roenbergensis</name>
    <name type="common">Marine flagellate</name>
    <dbReference type="NCBI Taxonomy" id="33653"/>
    <lineage>
        <taxon>Eukaryota</taxon>
        <taxon>Sar</taxon>
        <taxon>Stramenopiles</taxon>
        <taxon>Bigyra</taxon>
        <taxon>Opalozoa</taxon>
        <taxon>Bicosoecida</taxon>
        <taxon>Cafeteriaceae</taxon>
        <taxon>Cafeteria</taxon>
    </lineage>
</organism>